<dbReference type="EMBL" id="BGPR01000237">
    <property type="protein sequence ID" value="GBM07009.1"/>
    <property type="molecule type" value="Genomic_DNA"/>
</dbReference>
<proteinExistence type="predicted"/>
<evidence type="ECO:0000313" key="1">
    <source>
        <dbReference type="EMBL" id="GBM07009.1"/>
    </source>
</evidence>
<dbReference type="AlphaFoldDB" id="A0A4Y2CS98"/>
<organism evidence="1 2">
    <name type="scientific">Araneus ventricosus</name>
    <name type="common">Orbweaver spider</name>
    <name type="synonym">Epeira ventricosa</name>
    <dbReference type="NCBI Taxonomy" id="182803"/>
    <lineage>
        <taxon>Eukaryota</taxon>
        <taxon>Metazoa</taxon>
        <taxon>Ecdysozoa</taxon>
        <taxon>Arthropoda</taxon>
        <taxon>Chelicerata</taxon>
        <taxon>Arachnida</taxon>
        <taxon>Araneae</taxon>
        <taxon>Araneomorphae</taxon>
        <taxon>Entelegynae</taxon>
        <taxon>Araneoidea</taxon>
        <taxon>Araneidae</taxon>
        <taxon>Araneus</taxon>
    </lineage>
</organism>
<accession>A0A4Y2CS98</accession>
<gene>
    <name evidence="1" type="ORF">AVEN_63456_1</name>
</gene>
<comment type="caution">
    <text evidence="1">The sequence shown here is derived from an EMBL/GenBank/DDBJ whole genome shotgun (WGS) entry which is preliminary data.</text>
</comment>
<keyword evidence="2" id="KW-1185">Reference proteome</keyword>
<reference evidence="1 2" key="1">
    <citation type="journal article" date="2019" name="Sci. Rep.">
        <title>Orb-weaving spider Araneus ventricosus genome elucidates the spidroin gene catalogue.</title>
        <authorList>
            <person name="Kono N."/>
            <person name="Nakamura H."/>
            <person name="Ohtoshi R."/>
            <person name="Moran D.A.P."/>
            <person name="Shinohara A."/>
            <person name="Yoshida Y."/>
            <person name="Fujiwara M."/>
            <person name="Mori M."/>
            <person name="Tomita M."/>
            <person name="Arakawa K."/>
        </authorList>
    </citation>
    <scope>NUCLEOTIDE SEQUENCE [LARGE SCALE GENOMIC DNA]</scope>
</reference>
<name>A0A4Y2CS98_ARAVE</name>
<evidence type="ECO:0000313" key="2">
    <source>
        <dbReference type="Proteomes" id="UP000499080"/>
    </source>
</evidence>
<sequence>MASQQEKAQIVLWYAEHKSVITVKECFEQFIKEIHPMLRALKSGKKRFSKLKVYRKDPEVIGVHFLMQVWKIFDKLSFGALDSPSGRQLLNYLCHDQLFRMCFIEN</sequence>
<protein>
    <submittedName>
        <fullName evidence="1">Uncharacterized protein</fullName>
    </submittedName>
</protein>
<dbReference type="Proteomes" id="UP000499080">
    <property type="component" value="Unassembled WGS sequence"/>
</dbReference>